<reference evidence="1 2" key="1">
    <citation type="submission" date="2019-04" db="EMBL/GenBank/DDBJ databases">
        <authorList>
            <person name="Feng G."/>
            <person name="Zhang J."/>
            <person name="Zhu H."/>
        </authorList>
    </citation>
    <scope>NUCLEOTIDE SEQUENCE [LARGE SCALE GENOMIC DNA]</scope>
    <source>
        <strain evidence="1 2">9PBR-1</strain>
    </source>
</reference>
<name>A0A4Z0PZQ0_9BACT</name>
<accession>A0A4Z0PZQ0</accession>
<evidence type="ECO:0000313" key="2">
    <source>
        <dbReference type="Proteomes" id="UP000298471"/>
    </source>
</evidence>
<dbReference type="EMBL" id="SRMB01000005">
    <property type="protein sequence ID" value="TGE22794.1"/>
    <property type="molecule type" value="Genomic_DNA"/>
</dbReference>
<dbReference type="AlphaFoldDB" id="A0A4Z0PZQ0"/>
<comment type="caution">
    <text evidence="1">The sequence shown here is derived from an EMBL/GenBank/DDBJ whole genome shotgun (WGS) entry which is preliminary data.</text>
</comment>
<organism evidence="1 2">
    <name type="scientific">Hymenobacter metallicola</name>
    <dbReference type="NCBI Taxonomy" id="2563114"/>
    <lineage>
        <taxon>Bacteria</taxon>
        <taxon>Pseudomonadati</taxon>
        <taxon>Bacteroidota</taxon>
        <taxon>Cytophagia</taxon>
        <taxon>Cytophagales</taxon>
        <taxon>Hymenobacteraceae</taxon>
        <taxon>Hymenobacter</taxon>
    </lineage>
</organism>
<proteinExistence type="predicted"/>
<evidence type="ECO:0000313" key="1">
    <source>
        <dbReference type="EMBL" id="TGE22794.1"/>
    </source>
</evidence>
<gene>
    <name evidence="1" type="ORF">E5K02_20735</name>
</gene>
<keyword evidence="2" id="KW-1185">Reference proteome</keyword>
<dbReference type="RefSeq" id="WP_135397540.1">
    <property type="nucleotide sequence ID" value="NZ_SRMB01000005.1"/>
</dbReference>
<protein>
    <submittedName>
        <fullName evidence="1">Uncharacterized protein</fullName>
    </submittedName>
</protein>
<dbReference type="Proteomes" id="UP000298471">
    <property type="component" value="Unassembled WGS sequence"/>
</dbReference>
<sequence>MVDTSQTKATDTTYHVRCLGSAKLRQALQNEQARRFLQTGQKVNVMDIASEWLEEKASQMAA</sequence>